<evidence type="ECO:0000313" key="1">
    <source>
        <dbReference type="EMBL" id="RTZ87274.1"/>
    </source>
</evidence>
<sequence>METKKKIIGLLLFSSSLLILSGCVKDVLSNVSTSKMSCAGIMTNPRCVKSCTHDAVATCEGYVQAGMRKSFDIMNKSFED</sequence>
<accession>A0A432GUV8</accession>
<proteinExistence type="predicted"/>
<evidence type="ECO:0008006" key="3">
    <source>
        <dbReference type="Google" id="ProtNLM"/>
    </source>
</evidence>
<reference evidence="1 2" key="1">
    <citation type="submission" date="2018-06" db="EMBL/GenBank/DDBJ databases">
        <title>Combined omics and stable isotope probing to characterize newly discovered Mariana Back-Arc vent microbial communities.</title>
        <authorList>
            <person name="Trembath-Reichert E."/>
            <person name="Huber J.A."/>
        </authorList>
    </citation>
    <scope>NUCLEOTIDE SEQUENCE [LARGE SCALE GENOMIC DNA]</scope>
    <source>
        <strain evidence="1">MAG 58</strain>
    </source>
</reference>
<dbReference type="Proteomes" id="UP000287917">
    <property type="component" value="Unassembled WGS sequence"/>
</dbReference>
<organism evidence="1 2">
    <name type="scientific">SAR324 cluster bacterium</name>
    <dbReference type="NCBI Taxonomy" id="2024889"/>
    <lineage>
        <taxon>Bacteria</taxon>
        <taxon>Deltaproteobacteria</taxon>
        <taxon>SAR324 cluster</taxon>
    </lineage>
</organism>
<dbReference type="EMBL" id="QNZK01000047">
    <property type="protein sequence ID" value="RTZ87274.1"/>
    <property type="molecule type" value="Genomic_DNA"/>
</dbReference>
<dbReference type="AlphaFoldDB" id="A0A432GUV8"/>
<evidence type="ECO:0000313" key="2">
    <source>
        <dbReference type="Proteomes" id="UP000287917"/>
    </source>
</evidence>
<gene>
    <name evidence="1" type="ORF">DSY96_01360</name>
</gene>
<protein>
    <recommendedName>
        <fullName evidence="3">Lipoprotein</fullName>
    </recommendedName>
</protein>
<comment type="caution">
    <text evidence="1">The sequence shown here is derived from an EMBL/GenBank/DDBJ whole genome shotgun (WGS) entry which is preliminary data.</text>
</comment>
<name>A0A432GUV8_9DELT</name>
<dbReference type="PROSITE" id="PS51257">
    <property type="entry name" value="PROKAR_LIPOPROTEIN"/>
    <property type="match status" value="1"/>
</dbReference>